<dbReference type="Pfam" id="PF00501">
    <property type="entry name" value="AMP-binding"/>
    <property type="match status" value="1"/>
</dbReference>
<evidence type="ECO:0000313" key="4">
    <source>
        <dbReference type="EMBL" id="PWA35707.1"/>
    </source>
</evidence>
<dbReference type="GO" id="GO:0016405">
    <property type="term" value="F:CoA-ligase activity"/>
    <property type="evidence" value="ECO:0007669"/>
    <property type="project" value="TreeGrafter"/>
</dbReference>
<dbReference type="OrthoDB" id="1735573at2759"/>
<evidence type="ECO:0000256" key="2">
    <source>
        <dbReference type="SAM" id="MobiDB-lite"/>
    </source>
</evidence>
<organism evidence="4 5">
    <name type="scientific">Artemisia annua</name>
    <name type="common">Sweet wormwood</name>
    <dbReference type="NCBI Taxonomy" id="35608"/>
    <lineage>
        <taxon>Eukaryota</taxon>
        <taxon>Viridiplantae</taxon>
        <taxon>Streptophyta</taxon>
        <taxon>Embryophyta</taxon>
        <taxon>Tracheophyta</taxon>
        <taxon>Spermatophyta</taxon>
        <taxon>Magnoliopsida</taxon>
        <taxon>eudicotyledons</taxon>
        <taxon>Gunneridae</taxon>
        <taxon>Pentapetalae</taxon>
        <taxon>asterids</taxon>
        <taxon>campanulids</taxon>
        <taxon>Asterales</taxon>
        <taxon>Asteraceae</taxon>
        <taxon>Asteroideae</taxon>
        <taxon>Anthemideae</taxon>
        <taxon>Artemisiinae</taxon>
        <taxon>Artemisia</taxon>
    </lineage>
</organism>
<dbReference type="SUPFAM" id="SSF56801">
    <property type="entry name" value="Acetyl-CoA synthetase-like"/>
    <property type="match status" value="1"/>
</dbReference>
<dbReference type="InterPro" id="IPR000873">
    <property type="entry name" value="AMP-dep_synth/lig_dom"/>
</dbReference>
<gene>
    <name evidence="4" type="ORF">CTI12_AA607010</name>
</gene>
<sequence length="198" mass="22262">MPRRNQASQSQPTSSNNAASQAQGSTNQPYEVSVEKTTRNQEIWCHFDLVRMSDGTRRARCKACNTYINADGNSTLKKHTNNHCKATKGTTGKTKRVKLSHRNLISTIVGAFYGRKPRSSSSPAVHLSTVPYFHVYGFMLCLRMVAFDEVAWQVPMGFVVRRKGSTIDEAQVKDFVALLDENNERLVNSVDWKSRVCC</sequence>
<keyword evidence="5" id="KW-1185">Reference proteome</keyword>
<reference evidence="4 5" key="1">
    <citation type="journal article" date="2018" name="Mol. Plant">
        <title>The genome of Artemisia annua provides insight into the evolution of Asteraceae family and artemisinin biosynthesis.</title>
        <authorList>
            <person name="Shen Q."/>
            <person name="Zhang L."/>
            <person name="Liao Z."/>
            <person name="Wang S."/>
            <person name="Yan T."/>
            <person name="Shi P."/>
            <person name="Liu M."/>
            <person name="Fu X."/>
            <person name="Pan Q."/>
            <person name="Wang Y."/>
            <person name="Lv Z."/>
            <person name="Lu X."/>
            <person name="Zhang F."/>
            <person name="Jiang W."/>
            <person name="Ma Y."/>
            <person name="Chen M."/>
            <person name="Hao X."/>
            <person name="Li L."/>
            <person name="Tang Y."/>
            <person name="Lv G."/>
            <person name="Zhou Y."/>
            <person name="Sun X."/>
            <person name="Brodelius P.E."/>
            <person name="Rose J.K.C."/>
            <person name="Tang K."/>
        </authorList>
    </citation>
    <scope>NUCLEOTIDE SEQUENCE [LARGE SCALE GENOMIC DNA]</scope>
    <source>
        <strain evidence="5">cv. Huhao1</strain>
        <tissue evidence="4">Leaf</tissue>
    </source>
</reference>
<dbReference type="Proteomes" id="UP000245207">
    <property type="component" value="Unassembled WGS sequence"/>
</dbReference>
<comment type="caution">
    <text evidence="4">The sequence shown here is derived from an EMBL/GenBank/DDBJ whole genome shotgun (WGS) entry which is preliminary data.</text>
</comment>
<evidence type="ECO:0000259" key="3">
    <source>
        <dbReference type="Pfam" id="PF00501"/>
    </source>
</evidence>
<feature type="domain" description="AMP-dependent synthetase/ligase" evidence="3">
    <location>
        <begin position="89"/>
        <end position="142"/>
    </location>
</feature>
<protein>
    <submittedName>
        <fullName evidence="4">AMP-dependent synthetase/ligase, AMP-binding enzyme C-terminal domain protein</fullName>
    </submittedName>
</protein>
<dbReference type="Gene3D" id="3.40.50.980">
    <property type="match status" value="1"/>
</dbReference>
<dbReference type="STRING" id="35608.A0A2U1KG03"/>
<evidence type="ECO:0000256" key="1">
    <source>
        <dbReference type="ARBA" id="ARBA00022598"/>
    </source>
</evidence>
<keyword evidence="1 4" id="KW-0436">Ligase</keyword>
<accession>A0A2U1KG03</accession>
<evidence type="ECO:0000313" key="5">
    <source>
        <dbReference type="Proteomes" id="UP000245207"/>
    </source>
</evidence>
<name>A0A2U1KG03_ARTAN</name>
<dbReference type="PANTHER" id="PTHR24096:SF362">
    <property type="entry name" value="4-COUMARATE--COA LIGASE-LIKE 9"/>
    <property type="match status" value="1"/>
</dbReference>
<dbReference type="PANTHER" id="PTHR24096">
    <property type="entry name" value="LONG-CHAIN-FATTY-ACID--COA LIGASE"/>
    <property type="match status" value="1"/>
</dbReference>
<feature type="compositionally biased region" description="Low complexity" evidence="2">
    <location>
        <begin position="1"/>
        <end position="28"/>
    </location>
</feature>
<feature type="region of interest" description="Disordered" evidence="2">
    <location>
        <begin position="1"/>
        <end position="33"/>
    </location>
</feature>
<dbReference type="AlphaFoldDB" id="A0A2U1KG03"/>
<dbReference type="EMBL" id="PKPP01019543">
    <property type="protein sequence ID" value="PWA35707.1"/>
    <property type="molecule type" value="Genomic_DNA"/>
</dbReference>
<proteinExistence type="predicted"/>